<proteinExistence type="inferred from homology"/>
<evidence type="ECO:0000256" key="3">
    <source>
        <dbReference type="ARBA" id="ARBA00022801"/>
    </source>
</evidence>
<dbReference type="InterPro" id="IPR013647">
    <property type="entry name" value="OligopepF_N_dom"/>
</dbReference>
<keyword evidence="2 6" id="KW-0479">Metal-binding</keyword>
<evidence type="ECO:0000313" key="10">
    <source>
        <dbReference type="Proteomes" id="UP000258476"/>
    </source>
</evidence>
<keyword evidence="3 6" id="KW-0378">Hydrolase</keyword>
<dbReference type="OrthoDB" id="9766487at2"/>
<dbReference type="Proteomes" id="UP000258476">
    <property type="component" value="Chromosome"/>
</dbReference>
<evidence type="ECO:0000256" key="2">
    <source>
        <dbReference type="ARBA" id="ARBA00022723"/>
    </source>
</evidence>
<evidence type="ECO:0000256" key="4">
    <source>
        <dbReference type="ARBA" id="ARBA00022833"/>
    </source>
</evidence>
<dbReference type="SUPFAM" id="SSF55486">
    <property type="entry name" value="Metalloproteases ('zincins'), catalytic domain"/>
    <property type="match status" value="1"/>
</dbReference>
<dbReference type="RefSeq" id="WP_117274409.1">
    <property type="nucleotide sequence ID" value="NZ_LS992154.1"/>
</dbReference>
<accession>A0A3B0PMV8</accession>
<dbReference type="InterPro" id="IPR042088">
    <property type="entry name" value="OligoPept_F_C"/>
</dbReference>
<dbReference type="InterPro" id="IPR004438">
    <property type="entry name" value="Peptidase_M3B"/>
</dbReference>
<feature type="domain" description="Peptidase M3A/M3B catalytic" evidence="7">
    <location>
        <begin position="214"/>
        <end position="596"/>
    </location>
</feature>
<dbReference type="Pfam" id="PF01432">
    <property type="entry name" value="Peptidase_M3"/>
    <property type="match status" value="1"/>
</dbReference>
<dbReference type="Gene3D" id="1.20.140.70">
    <property type="entry name" value="Oligopeptidase f, N-terminal domain"/>
    <property type="match status" value="1"/>
</dbReference>
<dbReference type="NCBIfam" id="TIGR00181">
    <property type="entry name" value="pepF"/>
    <property type="match status" value="1"/>
</dbReference>
<keyword evidence="1 6" id="KW-0645">Protease</keyword>
<dbReference type="GO" id="GO:0046872">
    <property type="term" value="F:metal ion binding"/>
    <property type="evidence" value="ECO:0007669"/>
    <property type="project" value="UniProtKB-UniRule"/>
</dbReference>
<dbReference type="Gene3D" id="1.10.287.830">
    <property type="entry name" value="putative peptidase helix hairpin domain like"/>
    <property type="match status" value="1"/>
</dbReference>
<dbReference type="PANTHER" id="PTHR11804:SF84">
    <property type="entry name" value="SACCHAROLYSIN"/>
    <property type="match status" value="1"/>
</dbReference>
<keyword evidence="5 6" id="KW-0482">Metalloprotease</keyword>
<dbReference type="GO" id="GO:0006518">
    <property type="term" value="P:peptide metabolic process"/>
    <property type="evidence" value="ECO:0007669"/>
    <property type="project" value="TreeGrafter"/>
</dbReference>
<evidence type="ECO:0000313" key="9">
    <source>
        <dbReference type="EMBL" id="SYX09109.1"/>
    </source>
</evidence>
<evidence type="ECO:0000259" key="7">
    <source>
        <dbReference type="Pfam" id="PF01432"/>
    </source>
</evidence>
<evidence type="ECO:0000259" key="8">
    <source>
        <dbReference type="Pfam" id="PF08439"/>
    </source>
</evidence>
<dbReference type="GO" id="GO:0006508">
    <property type="term" value="P:proteolysis"/>
    <property type="evidence" value="ECO:0007669"/>
    <property type="project" value="UniProtKB-KW"/>
</dbReference>
<reference evidence="10" key="1">
    <citation type="submission" date="2017-11" db="EMBL/GenBank/DDBJ databases">
        <authorList>
            <person name="Seth-Smith MB H."/>
        </authorList>
    </citation>
    <scope>NUCLEOTIDE SEQUENCE [LARGE SCALE GENOMIC DNA]</scope>
</reference>
<organism evidence="9 10">
    <name type="scientific">Chlamydia poikilotherma</name>
    <dbReference type="NCBI Taxonomy" id="1967783"/>
    <lineage>
        <taxon>Bacteria</taxon>
        <taxon>Pseudomonadati</taxon>
        <taxon>Chlamydiota</taxon>
        <taxon>Chlamydiia</taxon>
        <taxon>Chlamydiales</taxon>
        <taxon>Chlamydiaceae</taxon>
        <taxon>Chlamydia/Chlamydophila group</taxon>
        <taxon>Chlamydia</taxon>
    </lineage>
</organism>
<sequence length="609" mass="69935">MTVDTEKQQVVRPRNEIPTEDCWNVSPLYPNRADWKGDLDSFGLKTDGSLTWPELQATQYQLENSESLLSLLTKLFSVERKLDKLYVYAHLVHDQDITNQEGIADLKSITHLYTLFSEEISWIQPDLISLSETIIAQHLSVPCLAPYRFYLEKIFRLSMHTGTPGEEKILASAFAPFEVASKAFSSLSDSEIPFGQATDSEGNSHPLSHALASLYMQSTDRELRKTAYLAQCERYYNYRHTFANLLNGKVQAHLFYAKNKKYSSCLESALYHNNIPTTVYTNLIEIVKKNSSLITKYYRLKQKTLNLKDFHFYDVYAPLSQSEEKKYSYEDAVNLIYSSLSPLGTEYVDILKQGLTTEGWVDKYENLNKRSGAYSSGCYDSYPYILLNYTGTLYDVSVIAHEGGHSMHSYFSRKNQSFHEAQYPIFLAEIASTLNEMLLMDSMLKKSDSKEEKITILTRCLDTIFSTLFRQVLFASFEYEVHSAAEQGFPLTEEYLSSTYKNLQNDFYGKIITFDTLSNIEWARIPHFYYNFYVYQYATGIIASLCFAEKILNKEDNALNSYLNFLKSGGSDFPLEILKKSGLDMTTSEPIHKAFSFVERKIQELSSLI</sequence>
<dbReference type="GO" id="GO:0004222">
    <property type="term" value="F:metalloendopeptidase activity"/>
    <property type="evidence" value="ECO:0007669"/>
    <property type="project" value="UniProtKB-UniRule"/>
</dbReference>
<comment type="cofactor">
    <cofactor evidence="6">
        <name>Zn(2+)</name>
        <dbReference type="ChEBI" id="CHEBI:29105"/>
    </cofactor>
    <text evidence="6">Binds 1 zinc ion.</text>
</comment>
<evidence type="ECO:0000256" key="1">
    <source>
        <dbReference type="ARBA" id="ARBA00022670"/>
    </source>
</evidence>
<dbReference type="CDD" id="cd09608">
    <property type="entry name" value="M3B_PepF"/>
    <property type="match status" value="1"/>
</dbReference>
<dbReference type="AlphaFoldDB" id="A0A3B0PMV8"/>
<comment type="function">
    <text evidence="6">Has oligopeptidase activity and degrades a variety of small bioactive peptides.</text>
</comment>
<keyword evidence="10" id="KW-1185">Reference proteome</keyword>
<dbReference type="KEGG" id="chla:C834K_0660"/>
<evidence type="ECO:0000256" key="6">
    <source>
        <dbReference type="RuleBase" id="RU368091"/>
    </source>
</evidence>
<dbReference type="EMBL" id="LS992154">
    <property type="protein sequence ID" value="SYX09109.1"/>
    <property type="molecule type" value="Genomic_DNA"/>
</dbReference>
<gene>
    <name evidence="9" type="primary">pepF1</name>
    <name evidence="9" type="ORF">C834K_0660</name>
</gene>
<keyword evidence="4 6" id="KW-0862">Zinc</keyword>
<dbReference type="EC" id="3.4.24.-" evidence="6"/>
<name>A0A3B0PMV8_9CHLA</name>
<dbReference type="InterPro" id="IPR001567">
    <property type="entry name" value="Pept_M3A_M3B_dom"/>
</dbReference>
<dbReference type="Pfam" id="PF08439">
    <property type="entry name" value="Peptidase_M3_N"/>
    <property type="match status" value="1"/>
</dbReference>
<dbReference type="InterPro" id="IPR045090">
    <property type="entry name" value="Pept_M3A_M3B"/>
</dbReference>
<feature type="domain" description="Oligopeptidase F N-terminal" evidence="8">
    <location>
        <begin position="127"/>
        <end position="194"/>
    </location>
</feature>
<dbReference type="Gene3D" id="1.10.1370.20">
    <property type="entry name" value="Oligoendopeptidase f, C-terminal domain"/>
    <property type="match status" value="1"/>
</dbReference>
<dbReference type="PANTHER" id="PTHR11804">
    <property type="entry name" value="PROTEASE M3 THIMET OLIGOPEPTIDASE-RELATED"/>
    <property type="match status" value="1"/>
</dbReference>
<protein>
    <recommendedName>
        <fullName evidence="6">Oligopeptidase F</fullName>
        <ecNumber evidence="6">3.4.24.-</ecNumber>
    </recommendedName>
</protein>
<evidence type="ECO:0000256" key="5">
    <source>
        <dbReference type="ARBA" id="ARBA00023049"/>
    </source>
</evidence>
<comment type="similarity">
    <text evidence="6">Belongs to the peptidase M3B family.</text>
</comment>